<dbReference type="PANTHER" id="PTHR34039">
    <property type="entry name" value="UPF0102 PROTEIN YRAN"/>
    <property type="match status" value="1"/>
</dbReference>
<comment type="similarity">
    <text evidence="1">Belongs to the UPF0102 family.</text>
</comment>
<keyword evidence="3" id="KW-1185">Reference proteome</keyword>
<sequence>MTMRARRGTVAHLSGQMAEEAVARVYLQDGAAIIARRWRGQSGEIDLICQQDGVLIFVEIKSATTHDQAAARLLPVQMARICQAALEFCAARPQGIDVDMRFDAGLVDGQGRVQVLRAAFGG</sequence>
<reference evidence="2 3" key="1">
    <citation type="submission" date="2016-10" db="EMBL/GenBank/DDBJ databases">
        <authorList>
            <person name="de Groot N.N."/>
        </authorList>
    </citation>
    <scope>NUCLEOTIDE SEQUENCE [LARGE SCALE GENOMIC DNA]</scope>
    <source>
        <strain evidence="2 3">DSM 17862</strain>
    </source>
</reference>
<keyword evidence="2" id="KW-0255">Endonuclease</keyword>
<dbReference type="SUPFAM" id="SSF52980">
    <property type="entry name" value="Restriction endonuclease-like"/>
    <property type="match status" value="1"/>
</dbReference>
<dbReference type="InterPro" id="IPR011335">
    <property type="entry name" value="Restrct_endonuc-II-like"/>
</dbReference>
<dbReference type="GO" id="GO:0003676">
    <property type="term" value="F:nucleic acid binding"/>
    <property type="evidence" value="ECO:0007669"/>
    <property type="project" value="InterPro"/>
</dbReference>
<dbReference type="InterPro" id="IPR003509">
    <property type="entry name" value="UPF0102_YraN-like"/>
</dbReference>
<gene>
    <name evidence="2" type="ORF">SAMN04489858_105237</name>
</gene>
<protein>
    <submittedName>
        <fullName evidence="2">Putative endonuclease</fullName>
    </submittedName>
</protein>
<proteinExistence type="inferred from homology"/>
<dbReference type="RefSeq" id="WP_090734376.1">
    <property type="nucleotide sequence ID" value="NZ_FOHO01000005.1"/>
</dbReference>
<dbReference type="Gene3D" id="3.40.1350.10">
    <property type="match status" value="1"/>
</dbReference>
<dbReference type="PANTHER" id="PTHR34039:SF1">
    <property type="entry name" value="UPF0102 PROTEIN YRAN"/>
    <property type="match status" value="1"/>
</dbReference>
<keyword evidence="2" id="KW-0378">Hydrolase</keyword>
<dbReference type="OrthoDB" id="9812968at2"/>
<dbReference type="EMBL" id="FOHO01000005">
    <property type="protein sequence ID" value="SET46957.1"/>
    <property type="molecule type" value="Genomic_DNA"/>
</dbReference>
<dbReference type="STRING" id="364199.SAMN04489858_105237"/>
<evidence type="ECO:0000313" key="3">
    <source>
        <dbReference type="Proteomes" id="UP000199180"/>
    </source>
</evidence>
<name>A0A1I0ENC6_9RHOB</name>
<keyword evidence="2" id="KW-0540">Nuclease</keyword>
<dbReference type="AlphaFoldDB" id="A0A1I0ENC6"/>
<accession>A0A1I0ENC6</accession>
<organism evidence="2 3">
    <name type="scientific">Paracoccus homiensis</name>
    <dbReference type="NCBI Taxonomy" id="364199"/>
    <lineage>
        <taxon>Bacteria</taxon>
        <taxon>Pseudomonadati</taxon>
        <taxon>Pseudomonadota</taxon>
        <taxon>Alphaproteobacteria</taxon>
        <taxon>Rhodobacterales</taxon>
        <taxon>Paracoccaceae</taxon>
        <taxon>Paracoccus</taxon>
    </lineage>
</organism>
<dbReference type="GO" id="GO:0004519">
    <property type="term" value="F:endonuclease activity"/>
    <property type="evidence" value="ECO:0007669"/>
    <property type="project" value="UniProtKB-KW"/>
</dbReference>
<evidence type="ECO:0000313" key="2">
    <source>
        <dbReference type="EMBL" id="SET46957.1"/>
    </source>
</evidence>
<dbReference type="Proteomes" id="UP000199180">
    <property type="component" value="Unassembled WGS sequence"/>
</dbReference>
<dbReference type="Pfam" id="PF02021">
    <property type="entry name" value="UPF0102"/>
    <property type="match status" value="1"/>
</dbReference>
<evidence type="ECO:0000256" key="1">
    <source>
        <dbReference type="ARBA" id="ARBA00006738"/>
    </source>
</evidence>
<dbReference type="InterPro" id="IPR011856">
    <property type="entry name" value="tRNA_endonuc-like_dom_sf"/>
</dbReference>